<reference evidence="2 3" key="1">
    <citation type="submission" date="2023-02" db="EMBL/GenBank/DDBJ databases">
        <title>LHISI_Scaffold_Assembly.</title>
        <authorList>
            <person name="Stuart O.P."/>
            <person name="Cleave R."/>
            <person name="Magrath M.J.L."/>
            <person name="Mikheyev A.S."/>
        </authorList>
    </citation>
    <scope>NUCLEOTIDE SEQUENCE [LARGE SCALE GENOMIC DNA]</scope>
    <source>
        <strain evidence="2">Daus_M_001</strain>
        <tissue evidence="2">Leg muscle</tissue>
    </source>
</reference>
<gene>
    <name evidence="2" type="ORF">PR048_020313</name>
</gene>
<protein>
    <submittedName>
        <fullName evidence="2">Uncharacterized protein</fullName>
    </submittedName>
</protein>
<name>A0ABQ9H5Y2_9NEOP</name>
<evidence type="ECO:0000256" key="1">
    <source>
        <dbReference type="SAM" id="MobiDB-lite"/>
    </source>
</evidence>
<comment type="caution">
    <text evidence="2">The sequence shown here is derived from an EMBL/GenBank/DDBJ whole genome shotgun (WGS) entry which is preliminary data.</text>
</comment>
<feature type="region of interest" description="Disordered" evidence="1">
    <location>
        <begin position="900"/>
        <end position="923"/>
    </location>
</feature>
<proteinExistence type="predicted"/>
<dbReference type="Proteomes" id="UP001159363">
    <property type="component" value="Chromosome 6"/>
</dbReference>
<evidence type="ECO:0000313" key="3">
    <source>
        <dbReference type="Proteomes" id="UP001159363"/>
    </source>
</evidence>
<keyword evidence="3" id="KW-1185">Reference proteome</keyword>
<dbReference type="EMBL" id="JARBHB010000007">
    <property type="protein sequence ID" value="KAJ8879705.1"/>
    <property type="molecule type" value="Genomic_DNA"/>
</dbReference>
<accession>A0ABQ9H5Y2</accession>
<organism evidence="2 3">
    <name type="scientific">Dryococelus australis</name>
    <dbReference type="NCBI Taxonomy" id="614101"/>
    <lineage>
        <taxon>Eukaryota</taxon>
        <taxon>Metazoa</taxon>
        <taxon>Ecdysozoa</taxon>
        <taxon>Arthropoda</taxon>
        <taxon>Hexapoda</taxon>
        <taxon>Insecta</taxon>
        <taxon>Pterygota</taxon>
        <taxon>Neoptera</taxon>
        <taxon>Polyneoptera</taxon>
        <taxon>Phasmatodea</taxon>
        <taxon>Verophasmatodea</taxon>
        <taxon>Anareolatae</taxon>
        <taxon>Phasmatidae</taxon>
        <taxon>Eurycanthinae</taxon>
        <taxon>Dryococelus</taxon>
    </lineage>
</organism>
<sequence length="923" mass="102644">MIRDDVPTIDLPHWSASETLTHKANSSCTFQQHVRMPFANQRLATKLPAGGPASLSDLRIFPEPHAANQRYGTPMCSSTSKHQSTVAFRAMFRKSESGRATSKKTFLLLFVYFPPLLQTQGGLQRIGLLAIPALLRISNRAAECYTPSPQTPFIFTPATARNCIDWREALVQTPLMREVGNGTYFSGCDGERGSRALWALDQMNSGAASGGHTEINSMVRSRGMGGGMQKLFLGEIMRVFPLFGRELPGEFHCGIGFRRLLVVQRNEEMVRLPFTVRPKAKHYALKTNLDKTGRQLRPVIWHGGIQTSDVLLRKILPLLLNKDNRSKPRYHGSHRSGSCLQQKKRIIVSKSRVDVAGKTKLTLSIACHTLQRFRDVTSNQGELSTPSRGAHPVHTSIIHLRAHPSACTSCHGSPADRSCRVLPNPARRLVSLQQEHVSGMHVPPEPAASWLRGEEDLFRPAQRGFSSLRVLVDSSKFGCSRQSCDELTYVKSVHDKAAGYAFDKMFRSNQQGPSNEYLPIQKWNRHLYFEMQVHDPDEWRRGPPTCPNRMKKRDQCLPAISLVFVFTFLVLPSSPANGEKGGGVPTSPFSFHSPSEYLIRSYVGTANPPCRFVRQSSFLMTLDIVPAIFSPTPVLRENERGAGESGRDSYVYIAVPLAGGWEGSEISNWANETALGSHRSRKTKNIVLHPQPLPASLPRSGPLLDFRMWESCRTMALVDGFSRGFLPFHLVLSFRHDSVLTSLQPHISSRKPIWVKQGEYGAAQECKGVGTGGPRKNLADQLHCPALFPYAKVQDATTPGINPVSPRWEARSLATTSPRRTMANCNEGCESKRDEAEREEVSWRRHTVLNPKSSRAVMLPVSSSLAVEGDSKLRFHDSIQDRHLESQAPLTNIMADNCRPAEDVNHFGGQRLSGGDGASRHRD</sequence>
<evidence type="ECO:0000313" key="2">
    <source>
        <dbReference type="EMBL" id="KAJ8879705.1"/>
    </source>
</evidence>